<organism evidence="2 3">
    <name type="scientific">Oryzias melastigma</name>
    <name type="common">Marine medaka</name>
    <dbReference type="NCBI Taxonomy" id="30732"/>
    <lineage>
        <taxon>Eukaryota</taxon>
        <taxon>Metazoa</taxon>
        <taxon>Chordata</taxon>
        <taxon>Craniata</taxon>
        <taxon>Vertebrata</taxon>
        <taxon>Euteleostomi</taxon>
        <taxon>Actinopterygii</taxon>
        <taxon>Neopterygii</taxon>
        <taxon>Teleostei</taxon>
        <taxon>Neoteleostei</taxon>
        <taxon>Acanthomorphata</taxon>
        <taxon>Ovalentaria</taxon>
        <taxon>Atherinomorphae</taxon>
        <taxon>Beloniformes</taxon>
        <taxon>Adrianichthyidae</taxon>
        <taxon>Oryziinae</taxon>
        <taxon>Oryzias</taxon>
    </lineage>
</organism>
<feature type="transmembrane region" description="Helical" evidence="1">
    <location>
        <begin position="41"/>
        <end position="59"/>
    </location>
</feature>
<comment type="caution">
    <text evidence="2">The sequence shown here is derived from an EMBL/GenBank/DDBJ whole genome shotgun (WGS) entry which is preliminary data.</text>
</comment>
<dbReference type="Proteomes" id="UP000646548">
    <property type="component" value="Unassembled WGS sequence"/>
</dbReference>
<keyword evidence="1" id="KW-1133">Transmembrane helix</keyword>
<keyword evidence="1" id="KW-0812">Transmembrane</keyword>
<gene>
    <name evidence="2" type="ORF">FQA47_018913</name>
</gene>
<name>A0A834F6L7_ORYME</name>
<evidence type="ECO:0008006" key="4">
    <source>
        <dbReference type="Google" id="ProtNLM"/>
    </source>
</evidence>
<reference evidence="2" key="1">
    <citation type="journal article" name="BMC Genomics">
        <title>Long-read sequencing and de novo genome assembly of marine medaka (Oryzias melastigma).</title>
        <authorList>
            <person name="Liang P."/>
            <person name="Saqib H.S.A."/>
            <person name="Ni X."/>
            <person name="Shen Y."/>
        </authorList>
    </citation>
    <scope>NUCLEOTIDE SEQUENCE</scope>
    <source>
        <strain evidence="2">Bigg-433</strain>
    </source>
</reference>
<evidence type="ECO:0000313" key="2">
    <source>
        <dbReference type="EMBL" id="KAF6720032.1"/>
    </source>
</evidence>
<evidence type="ECO:0000256" key="1">
    <source>
        <dbReference type="SAM" id="Phobius"/>
    </source>
</evidence>
<dbReference type="AlphaFoldDB" id="A0A834F6L7"/>
<protein>
    <recommendedName>
        <fullName evidence="4">Transmembrane protein</fullName>
    </recommendedName>
</protein>
<accession>A0A834F6L7</accession>
<dbReference type="EMBL" id="WKFB01000537">
    <property type="protein sequence ID" value="KAF6720032.1"/>
    <property type="molecule type" value="Genomic_DNA"/>
</dbReference>
<evidence type="ECO:0000313" key="3">
    <source>
        <dbReference type="Proteomes" id="UP000646548"/>
    </source>
</evidence>
<proteinExistence type="predicted"/>
<keyword evidence="1" id="KW-0472">Membrane</keyword>
<sequence>MFKEIKRRRKNPIKKQLKCVALRGVAGHQMAAALPPVHRGACTYLLCVFFFFFWLALLSPPLLPFSYAVMKADVGRFCFVLLSLPPDNIPTSRREEKLKEKKSYAVHGLQKKVKRNTFKKK</sequence>